<sequence length="273" mass="31585">MFNVEYYCKGGIEMNNVIDVMMNRVSLRKYDERLVAKEHIDIILECAMRAPTAGNMMLYSIIKVEDQKKKDVLSKTCDNQPFIAKAPLVLIFLADYQRWYDYYIHSQVSDYCKSKGVKFEGPSEANLMLATCDAIIAAQNAVIAGEALGIGSCYIGDIMENYETHRELFNLPKWVFPVGMLCMGYYPEGYNKVKRERFDEKYIVYTDTYDESYKDNIKDCFKNIERRFNETNEFGAKNMGQVHYAIKTGAEFSKEMARSVKVALKNWNSEIIE</sequence>
<organism evidence="6 7">
    <name type="scientific">Lutispora thermophila DSM 19022</name>
    <dbReference type="NCBI Taxonomy" id="1122184"/>
    <lineage>
        <taxon>Bacteria</taxon>
        <taxon>Bacillati</taxon>
        <taxon>Bacillota</taxon>
        <taxon>Clostridia</taxon>
        <taxon>Lutisporales</taxon>
        <taxon>Lutisporaceae</taxon>
        <taxon>Lutispora</taxon>
    </lineage>
</organism>
<evidence type="ECO:0000259" key="5">
    <source>
        <dbReference type="Pfam" id="PF00881"/>
    </source>
</evidence>
<keyword evidence="3" id="KW-0288">FMN</keyword>
<evidence type="ECO:0000256" key="3">
    <source>
        <dbReference type="ARBA" id="ARBA00022643"/>
    </source>
</evidence>
<dbReference type="PANTHER" id="PTHR43425:SF2">
    <property type="entry name" value="OXYGEN-INSENSITIVE NADPH NITROREDUCTASE"/>
    <property type="match status" value="1"/>
</dbReference>
<feature type="domain" description="Nitroreductase" evidence="5">
    <location>
        <begin position="22"/>
        <end position="185"/>
    </location>
</feature>
<evidence type="ECO:0000256" key="2">
    <source>
        <dbReference type="ARBA" id="ARBA00022630"/>
    </source>
</evidence>
<evidence type="ECO:0000313" key="6">
    <source>
        <dbReference type="EMBL" id="SHI59399.1"/>
    </source>
</evidence>
<dbReference type="InterPro" id="IPR029479">
    <property type="entry name" value="Nitroreductase"/>
</dbReference>
<evidence type="ECO:0000256" key="4">
    <source>
        <dbReference type="ARBA" id="ARBA00023002"/>
    </source>
</evidence>
<dbReference type="PANTHER" id="PTHR43425">
    <property type="entry name" value="OXYGEN-INSENSITIVE NADPH NITROREDUCTASE"/>
    <property type="match status" value="1"/>
</dbReference>
<dbReference type="AlphaFoldDB" id="A0A1M6CEE6"/>
<dbReference type="Gene3D" id="3.40.109.10">
    <property type="entry name" value="NADH Oxidase"/>
    <property type="match status" value="1"/>
</dbReference>
<keyword evidence="7" id="KW-1185">Reference proteome</keyword>
<proteinExistence type="inferred from homology"/>
<dbReference type="InterPro" id="IPR016446">
    <property type="entry name" value="Flavin_OxRdtase_Frp"/>
</dbReference>
<reference evidence="6 7" key="1">
    <citation type="submission" date="2016-11" db="EMBL/GenBank/DDBJ databases">
        <authorList>
            <person name="Jaros S."/>
            <person name="Januszkiewicz K."/>
            <person name="Wedrychowicz H."/>
        </authorList>
    </citation>
    <scope>NUCLEOTIDE SEQUENCE [LARGE SCALE GENOMIC DNA]</scope>
    <source>
        <strain evidence="6 7">DSM 19022</strain>
    </source>
</reference>
<gene>
    <name evidence="6" type="ORF">SAMN02745176_00736</name>
</gene>
<protein>
    <submittedName>
        <fullName evidence="6">FMN reductase (NADPH)</fullName>
    </submittedName>
</protein>
<dbReference type="GO" id="GO:0016491">
    <property type="term" value="F:oxidoreductase activity"/>
    <property type="evidence" value="ECO:0007669"/>
    <property type="project" value="UniProtKB-KW"/>
</dbReference>
<keyword evidence="4" id="KW-0560">Oxidoreductase</keyword>
<evidence type="ECO:0000256" key="1">
    <source>
        <dbReference type="ARBA" id="ARBA00008366"/>
    </source>
</evidence>
<name>A0A1M6CEE6_9FIRM</name>
<accession>A0A1M6CEE6</accession>
<dbReference type="Pfam" id="PF00881">
    <property type="entry name" value="Nitroreductase"/>
    <property type="match status" value="1"/>
</dbReference>
<comment type="similarity">
    <text evidence="1">Belongs to the flavin oxidoreductase frp family.</text>
</comment>
<keyword evidence="2" id="KW-0285">Flavoprotein</keyword>
<dbReference type="STRING" id="1122184.SAMN02745176_00736"/>
<dbReference type="EMBL" id="FQZS01000005">
    <property type="protein sequence ID" value="SHI59399.1"/>
    <property type="molecule type" value="Genomic_DNA"/>
</dbReference>
<dbReference type="InterPro" id="IPR000415">
    <property type="entry name" value="Nitroreductase-like"/>
</dbReference>
<dbReference type="SUPFAM" id="SSF55469">
    <property type="entry name" value="FMN-dependent nitroreductase-like"/>
    <property type="match status" value="1"/>
</dbReference>
<evidence type="ECO:0000313" key="7">
    <source>
        <dbReference type="Proteomes" id="UP000184442"/>
    </source>
</evidence>
<dbReference type="Proteomes" id="UP000184442">
    <property type="component" value="Unassembled WGS sequence"/>
</dbReference>